<evidence type="ECO:0000313" key="2">
    <source>
        <dbReference type="EMBL" id="SCW01271.1"/>
    </source>
</evidence>
<name>A0A1G4MBK8_LACFM</name>
<dbReference type="PANTHER" id="PTHR28112">
    <property type="entry name" value="SRP-INDEPENDENT TARGETING PROTEIN 3"/>
    <property type="match status" value="1"/>
</dbReference>
<proteinExistence type="predicted"/>
<gene>
    <name evidence="2" type="ORF">LAFE_0D08900G</name>
</gene>
<dbReference type="PIRSF" id="PIRSF008756">
    <property type="entry name" value="P_tr_PHO88"/>
    <property type="match status" value="1"/>
</dbReference>
<protein>
    <submittedName>
        <fullName evidence="2">LAFE_0D08900g1_1</fullName>
    </submittedName>
</protein>
<organism evidence="2 3">
    <name type="scientific">Lachancea fermentati</name>
    <name type="common">Zygosaccharomyces fermentati</name>
    <dbReference type="NCBI Taxonomy" id="4955"/>
    <lineage>
        <taxon>Eukaryota</taxon>
        <taxon>Fungi</taxon>
        <taxon>Dikarya</taxon>
        <taxon>Ascomycota</taxon>
        <taxon>Saccharomycotina</taxon>
        <taxon>Saccharomycetes</taxon>
        <taxon>Saccharomycetales</taxon>
        <taxon>Saccharomycetaceae</taxon>
        <taxon>Lachancea</taxon>
    </lineage>
</organism>
<evidence type="ECO:0000313" key="3">
    <source>
        <dbReference type="Proteomes" id="UP000190831"/>
    </source>
</evidence>
<feature type="region of interest" description="Disordered" evidence="1">
    <location>
        <begin position="161"/>
        <end position="190"/>
    </location>
</feature>
<dbReference type="OMA" id="NMDYDKG"/>
<dbReference type="Proteomes" id="UP000190831">
    <property type="component" value="Chromosome D"/>
</dbReference>
<dbReference type="GO" id="GO:0005783">
    <property type="term" value="C:endoplasmic reticulum"/>
    <property type="evidence" value="ECO:0007669"/>
    <property type="project" value="InterPro"/>
</dbReference>
<evidence type="ECO:0000256" key="1">
    <source>
        <dbReference type="SAM" id="MobiDB-lite"/>
    </source>
</evidence>
<dbReference type="EMBL" id="LT598492">
    <property type="protein sequence ID" value="SCW01271.1"/>
    <property type="molecule type" value="Genomic_DNA"/>
</dbReference>
<dbReference type="Pfam" id="PF10032">
    <property type="entry name" value="Pho88"/>
    <property type="match status" value="1"/>
</dbReference>
<dbReference type="AlphaFoldDB" id="A0A1G4MBK8"/>
<accession>A0A1G4MBK8</accession>
<dbReference type="GO" id="GO:0045047">
    <property type="term" value="P:protein targeting to ER"/>
    <property type="evidence" value="ECO:0007669"/>
    <property type="project" value="InterPro"/>
</dbReference>
<dbReference type="InterPro" id="IPR012098">
    <property type="entry name" value="SND3_fun"/>
</dbReference>
<sequence>MNPQVSNLVIMLVMMQVSRRLDMESPDVIFYVRVAYCSSVFAAWAIYQYTRGLIVKKNDLTTLKFVAPPNAMAGESEGKLQVTTVRDYDLKELDAAVKSIYTGLAMMGFMHLYMKYTNPLLMQSISPIKSALEHNEIKIHLFGKPATGDLKRPFKAPSLFGGFGAQPEAKTDKKSIEEAEKAGTGGVKAE</sequence>
<dbReference type="STRING" id="4955.A0A1G4MBK8"/>
<reference evidence="2 3" key="1">
    <citation type="submission" date="2016-03" db="EMBL/GenBank/DDBJ databases">
        <authorList>
            <person name="Devillers H."/>
        </authorList>
    </citation>
    <scope>NUCLEOTIDE SEQUENCE [LARGE SCALE GENOMIC DNA]</scope>
    <source>
        <strain evidence="2">CBS 6772</strain>
    </source>
</reference>
<dbReference type="OrthoDB" id="18139at2759"/>
<feature type="compositionally biased region" description="Basic and acidic residues" evidence="1">
    <location>
        <begin position="169"/>
        <end position="181"/>
    </location>
</feature>
<dbReference type="PANTHER" id="PTHR28112:SF1">
    <property type="entry name" value="SRP-INDEPENDENT TARGETING PROTEIN 3"/>
    <property type="match status" value="1"/>
</dbReference>
<keyword evidence="3" id="KW-1185">Reference proteome</keyword>
<dbReference type="GO" id="GO:0005739">
    <property type="term" value="C:mitochondrion"/>
    <property type="evidence" value="ECO:0007669"/>
    <property type="project" value="TreeGrafter"/>
</dbReference>